<accession>A0A642UYC9</accession>
<name>A0A642UYC9_DIURU</name>
<dbReference type="GO" id="GO:0000976">
    <property type="term" value="F:transcription cis-regulatory region binding"/>
    <property type="evidence" value="ECO:0007669"/>
    <property type="project" value="TreeGrafter"/>
</dbReference>
<dbReference type="Pfam" id="PF11951">
    <property type="entry name" value="Fungal_trans_2"/>
    <property type="match status" value="1"/>
</dbReference>
<dbReference type="RefSeq" id="XP_034014325.1">
    <property type="nucleotide sequence ID" value="XM_034158930.1"/>
</dbReference>
<dbReference type="GO" id="GO:0005634">
    <property type="term" value="C:nucleus"/>
    <property type="evidence" value="ECO:0007669"/>
    <property type="project" value="UniProtKB-SubCell"/>
</dbReference>
<dbReference type="AlphaFoldDB" id="A0A642UYC9"/>
<protein>
    <recommendedName>
        <fullName evidence="5">Transcription factor domain-containing protein</fullName>
    </recommendedName>
</protein>
<keyword evidence="2" id="KW-0539">Nucleus</keyword>
<dbReference type="PANTHER" id="PTHR37534">
    <property type="entry name" value="TRANSCRIPTIONAL ACTIVATOR PROTEIN UGA3"/>
    <property type="match status" value="1"/>
</dbReference>
<dbReference type="Proteomes" id="UP000449547">
    <property type="component" value="Unassembled WGS sequence"/>
</dbReference>
<evidence type="ECO:0000256" key="1">
    <source>
        <dbReference type="ARBA" id="ARBA00004123"/>
    </source>
</evidence>
<comment type="caution">
    <text evidence="3">The sequence shown here is derived from an EMBL/GenBank/DDBJ whole genome shotgun (WGS) entry which is preliminary data.</text>
</comment>
<dbReference type="EMBL" id="SWFT01000027">
    <property type="protein sequence ID" value="KAA8906974.1"/>
    <property type="molecule type" value="Genomic_DNA"/>
</dbReference>
<reference evidence="3 4" key="1">
    <citation type="submission" date="2019-07" db="EMBL/GenBank/DDBJ databases">
        <title>Genome assembly of two rare yeast pathogens: Diutina rugosa and Trichomonascus ciferrii.</title>
        <authorList>
            <person name="Mixao V."/>
            <person name="Saus E."/>
            <person name="Hansen A."/>
            <person name="Lass-Flor C."/>
            <person name="Gabaldon T."/>
        </authorList>
    </citation>
    <scope>NUCLEOTIDE SEQUENCE [LARGE SCALE GENOMIC DNA]</scope>
    <source>
        <strain evidence="3 4">CBS 613</strain>
    </source>
</reference>
<comment type="subcellular location">
    <subcellularLocation>
        <location evidence="1">Nucleus</location>
    </subcellularLocation>
</comment>
<gene>
    <name evidence="3" type="ORF">DIURU_000658</name>
</gene>
<dbReference type="OMA" id="YSWFDLS"/>
<dbReference type="InterPro" id="IPR021858">
    <property type="entry name" value="Fun_TF"/>
</dbReference>
<dbReference type="GO" id="GO:0045944">
    <property type="term" value="P:positive regulation of transcription by RNA polymerase II"/>
    <property type="evidence" value="ECO:0007669"/>
    <property type="project" value="TreeGrafter"/>
</dbReference>
<dbReference type="OrthoDB" id="416217at2759"/>
<dbReference type="PANTHER" id="PTHR37534:SF49">
    <property type="entry name" value="LYSINE BIOSYNTHESIS REGULATORY PROTEIN LYS14"/>
    <property type="match status" value="1"/>
</dbReference>
<proteinExistence type="predicted"/>
<evidence type="ECO:0000313" key="4">
    <source>
        <dbReference type="Proteomes" id="UP000449547"/>
    </source>
</evidence>
<evidence type="ECO:0008006" key="5">
    <source>
        <dbReference type="Google" id="ProtNLM"/>
    </source>
</evidence>
<dbReference type="GO" id="GO:0003700">
    <property type="term" value="F:DNA-binding transcription factor activity"/>
    <property type="evidence" value="ECO:0007669"/>
    <property type="project" value="TreeGrafter"/>
</dbReference>
<sequence>MTGGTFRFEHVYPNKAPKTKGTLMKPASVTDVVFDPIDNIQSVFDEASSLVGNMNQFMDESLHAQGNSQPEFHDLPGRPPSSDSFNPDFQVNDLLSQFAIQDPPPASSFVVVDEILQKSNDWLMIEVVTKQHLTEPHITYLDLLSNGDMSYNFFPFAASIDSNGVVKLLLDRASECPYLLTALLATSATFRYNQTGRKVHSEARQKYLKICLLSLSDAFTNHIKTEGLGPLQQSQAQDIENLLLTVLVLTSTFSSMAYSSSLVMNSWQIHLHKARDVLMSYSSITSSKQFLSNGFALAKMWFFSAEAMASLFSPFGGVLSYDSETADVHAKLFLQNGCYDEASDPLYNLVLRRIGMLTTPTNPRVTEFSLYLGVTVNLIRISFEIAKALSYCRKYPDDGYDPTDAAKIVVAIERTAQEEICPGFNRETYEIPLDSPAHPKYIGPDRQVYTKAAYWWEGDKCYSWFDLSQQTHLDAHYLQLVCTQGLFGARRSSGVMKRIIRKLIRSLRFIKSRSKDNYAKYSKEQDILAETAHYFLPSSLFDIRTFMIQSPYLVVTRLVTSEDDFERLELFFSGLVKRGNGSALGALDLVYHYRERWRKGVGSDEDNDSEVLGSIPLQ</sequence>
<dbReference type="VEuPathDB" id="FungiDB:DIURU_000658"/>
<evidence type="ECO:0000256" key="2">
    <source>
        <dbReference type="ARBA" id="ARBA00023242"/>
    </source>
</evidence>
<dbReference type="GeneID" id="54779311"/>
<keyword evidence="4" id="KW-1185">Reference proteome</keyword>
<organism evidence="3 4">
    <name type="scientific">Diutina rugosa</name>
    <name type="common">Yeast</name>
    <name type="synonym">Candida rugosa</name>
    <dbReference type="NCBI Taxonomy" id="5481"/>
    <lineage>
        <taxon>Eukaryota</taxon>
        <taxon>Fungi</taxon>
        <taxon>Dikarya</taxon>
        <taxon>Ascomycota</taxon>
        <taxon>Saccharomycotina</taxon>
        <taxon>Pichiomycetes</taxon>
        <taxon>Debaryomycetaceae</taxon>
        <taxon>Diutina</taxon>
    </lineage>
</organism>
<evidence type="ECO:0000313" key="3">
    <source>
        <dbReference type="EMBL" id="KAA8906974.1"/>
    </source>
</evidence>